<evidence type="ECO:0000313" key="2">
    <source>
        <dbReference type="Proteomes" id="UP001148312"/>
    </source>
</evidence>
<dbReference type="Proteomes" id="UP001148312">
    <property type="component" value="Unassembled WGS sequence"/>
</dbReference>
<reference evidence="1" key="2">
    <citation type="journal article" date="2023" name="IMA Fungus">
        <title>Comparative genomic study of the Penicillium genus elucidates a diverse pangenome and 15 lateral gene transfer events.</title>
        <authorList>
            <person name="Petersen C."/>
            <person name="Sorensen T."/>
            <person name="Nielsen M.R."/>
            <person name="Sondergaard T.E."/>
            <person name="Sorensen J.L."/>
            <person name="Fitzpatrick D.A."/>
            <person name="Frisvad J.C."/>
            <person name="Nielsen K.L."/>
        </authorList>
    </citation>
    <scope>NUCLEOTIDE SEQUENCE</scope>
    <source>
        <strain evidence="1">IBT 30728</strain>
    </source>
</reference>
<sequence>MHRSSYAYADNVEQWPFVSRMAAEALARGDGLDAQGINTSGGPRRAASKVVSSAPSPALVDVVQQLNTILLTWIRLGSYLMP</sequence>
<dbReference type="AlphaFoldDB" id="A0A9W9X713"/>
<organism evidence="1 2">
    <name type="scientific">Penicillium diatomitis</name>
    <dbReference type="NCBI Taxonomy" id="2819901"/>
    <lineage>
        <taxon>Eukaryota</taxon>
        <taxon>Fungi</taxon>
        <taxon>Dikarya</taxon>
        <taxon>Ascomycota</taxon>
        <taxon>Pezizomycotina</taxon>
        <taxon>Eurotiomycetes</taxon>
        <taxon>Eurotiomycetidae</taxon>
        <taxon>Eurotiales</taxon>
        <taxon>Aspergillaceae</taxon>
        <taxon>Penicillium</taxon>
    </lineage>
</organism>
<dbReference type="EMBL" id="JAPWDQ010000005">
    <property type="protein sequence ID" value="KAJ5485544.1"/>
    <property type="molecule type" value="Genomic_DNA"/>
</dbReference>
<accession>A0A9W9X713</accession>
<dbReference type="GeneID" id="81625383"/>
<comment type="caution">
    <text evidence="1">The sequence shown here is derived from an EMBL/GenBank/DDBJ whole genome shotgun (WGS) entry which is preliminary data.</text>
</comment>
<reference evidence="1" key="1">
    <citation type="submission" date="2022-12" db="EMBL/GenBank/DDBJ databases">
        <authorList>
            <person name="Petersen C."/>
        </authorList>
    </citation>
    <scope>NUCLEOTIDE SEQUENCE</scope>
    <source>
        <strain evidence="1">IBT 30728</strain>
    </source>
</reference>
<dbReference type="RefSeq" id="XP_056790328.1">
    <property type="nucleotide sequence ID" value="XM_056935134.1"/>
</dbReference>
<keyword evidence="2" id="KW-1185">Reference proteome</keyword>
<gene>
    <name evidence="1" type="ORF">N7539_005532</name>
</gene>
<evidence type="ECO:0000313" key="1">
    <source>
        <dbReference type="EMBL" id="KAJ5485544.1"/>
    </source>
</evidence>
<protein>
    <submittedName>
        <fullName evidence="1">Uncharacterized protein</fullName>
    </submittedName>
</protein>
<proteinExistence type="predicted"/>
<name>A0A9W9X713_9EURO</name>